<dbReference type="Proteomes" id="UP001465153">
    <property type="component" value="Unassembled WGS sequence"/>
</dbReference>
<dbReference type="EMBL" id="BAABWN010000007">
    <property type="protein sequence ID" value="GAA6168564.1"/>
    <property type="molecule type" value="Genomic_DNA"/>
</dbReference>
<dbReference type="InterPro" id="IPR006665">
    <property type="entry name" value="OmpA-like"/>
</dbReference>
<feature type="region of interest" description="Disordered" evidence="8">
    <location>
        <begin position="328"/>
        <end position="351"/>
    </location>
</feature>
<dbReference type="PANTHER" id="PTHR30329:SF20">
    <property type="entry name" value="EXPORTED PROTEIN"/>
    <property type="match status" value="1"/>
</dbReference>
<dbReference type="PANTHER" id="PTHR30329">
    <property type="entry name" value="STATOR ELEMENT OF FLAGELLAR MOTOR COMPLEX"/>
    <property type="match status" value="1"/>
</dbReference>
<evidence type="ECO:0000256" key="1">
    <source>
        <dbReference type="ARBA" id="ARBA00004162"/>
    </source>
</evidence>
<dbReference type="InterPro" id="IPR036737">
    <property type="entry name" value="OmpA-like_sf"/>
</dbReference>
<evidence type="ECO:0000313" key="11">
    <source>
        <dbReference type="EMBL" id="GAA6168564.1"/>
    </source>
</evidence>
<gene>
    <name evidence="11" type="ORF">NBRC116591_23750</name>
</gene>
<organism evidence="11 12">
    <name type="scientific">Sessilibacter corallicola</name>
    <dbReference type="NCBI Taxonomy" id="2904075"/>
    <lineage>
        <taxon>Bacteria</taxon>
        <taxon>Pseudomonadati</taxon>
        <taxon>Pseudomonadota</taxon>
        <taxon>Gammaproteobacteria</taxon>
        <taxon>Cellvibrionales</taxon>
        <taxon>Cellvibrionaceae</taxon>
        <taxon>Sessilibacter</taxon>
    </lineage>
</organism>
<evidence type="ECO:0000259" key="10">
    <source>
        <dbReference type="PROSITE" id="PS51123"/>
    </source>
</evidence>
<feature type="domain" description="OmpA-like" evidence="10">
    <location>
        <begin position="148"/>
        <end position="268"/>
    </location>
</feature>
<evidence type="ECO:0000256" key="3">
    <source>
        <dbReference type="ARBA" id="ARBA00022475"/>
    </source>
</evidence>
<proteinExistence type="inferred from homology"/>
<dbReference type="Pfam" id="PF13677">
    <property type="entry name" value="MotB_plug"/>
    <property type="match status" value="1"/>
</dbReference>
<dbReference type="InterPro" id="IPR050330">
    <property type="entry name" value="Bact_OuterMem_StrucFunc"/>
</dbReference>
<keyword evidence="4 9" id="KW-0812">Transmembrane</keyword>
<evidence type="ECO:0000256" key="6">
    <source>
        <dbReference type="ARBA" id="ARBA00023136"/>
    </source>
</evidence>
<name>A0ABQ0AA95_9GAMM</name>
<feature type="transmembrane region" description="Helical" evidence="9">
    <location>
        <begin position="20"/>
        <end position="38"/>
    </location>
</feature>
<keyword evidence="6 7" id="KW-0472">Membrane</keyword>
<dbReference type="Pfam" id="PF00691">
    <property type="entry name" value="OmpA"/>
    <property type="match status" value="1"/>
</dbReference>
<evidence type="ECO:0000313" key="12">
    <source>
        <dbReference type="Proteomes" id="UP001465153"/>
    </source>
</evidence>
<evidence type="ECO:0000256" key="5">
    <source>
        <dbReference type="ARBA" id="ARBA00022989"/>
    </source>
</evidence>
<reference evidence="11 12" key="1">
    <citation type="submission" date="2024-04" db="EMBL/GenBank/DDBJ databases">
        <title>Draft genome sequence of Sessilibacter corallicola NBRC 116591.</title>
        <authorList>
            <person name="Miyakawa T."/>
            <person name="Kusuya Y."/>
            <person name="Miura T."/>
        </authorList>
    </citation>
    <scope>NUCLEOTIDE SEQUENCE [LARGE SCALE GENOMIC DNA]</scope>
    <source>
        <strain evidence="11 12">KU-00831-HH</strain>
    </source>
</reference>
<dbReference type="CDD" id="cd07185">
    <property type="entry name" value="OmpA_C-like"/>
    <property type="match status" value="1"/>
</dbReference>
<evidence type="ECO:0000256" key="9">
    <source>
        <dbReference type="SAM" id="Phobius"/>
    </source>
</evidence>
<accession>A0ABQ0AA95</accession>
<comment type="caution">
    <text evidence="11">The sequence shown here is derived from an EMBL/GenBank/DDBJ whole genome shotgun (WGS) entry which is preliminary data.</text>
</comment>
<protein>
    <recommendedName>
        <fullName evidence="10">OmpA-like domain-containing protein</fullName>
    </recommendedName>
</protein>
<evidence type="ECO:0000256" key="2">
    <source>
        <dbReference type="ARBA" id="ARBA00008914"/>
    </source>
</evidence>
<dbReference type="PROSITE" id="PS51123">
    <property type="entry name" value="OMPA_2"/>
    <property type="match status" value="1"/>
</dbReference>
<evidence type="ECO:0000256" key="7">
    <source>
        <dbReference type="PROSITE-ProRule" id="PRU00473"/>
    </source>
</evidence>
<keyword evidence="3" id="KW-1003">Cell membrane</keyword>
<evidence type="ECO:0000256" key="4">
    <source>
        <dbReference type="ARBA" id="ARBA00022692"/>
    </source>
</evidence>
<comment type="similarity">
    <text evidence="2">Belongs to the MotB family.</text>
</comment>
<feature type="compositionally biased region" description="Low complexity" evidence="8">
    <location>
        <begin position="328"/>
        <end position="350"/>
    </location>
</feature>
<comment type="subcellular location">
    <subcellularLocation>
        <location evidence="1">Cell membrane</location>
        <topology evidence="1">Single-pass membrane protein</topology>
    </subcellularLocation>
</comment>
<dbReference type="RefSeq" id="WP_353303289.1">
    <property type="nucleotide sequence ID" value="NZ_BAABWN010000007.1"/>
</dbReference>
<dbReference type="InterPro" id="IPR025713">
    <property type="entry name" value="MotB-like_N_dom"/>
</dbReference>
<sequence length="373" mass="41211">MSRLRVDASVSVNHERWLVSYADFITLLFAFFVVMYSVSQVNEEKQRILSQALLGVFAQPEKSLKPIQVGDPILAAQEGAIELMSSELDNGAGNFLRQSDLPSANSQVNSGPVLDTSYDNDFATLENQLKNRFSELVDNQQLHFRHTEHWLEIELKTAKFFQSGSAEPNYAAETVFDEIGRALANIENAIQVEGHTDNTPVSTALYPSNWELSTARAATVVQIFAQNNVNEQRLTAVGHGAFKPLVDNNSGTNRALNRRIVIKVKKQVSDVNRDNRRALREFREQKNQILANSSLSALEKNQALIDLGPSPENPSLIEILDLLADSPSESNSSSISQTSSSNSTDNNNSSVAPVILDNGNLLFSSEPELPRQQ</sequence>
<keyword evidence="12" id="KW-1185">Reference proteome</keyword>
<evidence type="ECO:0000256" key="8">
    <source>
        <dbReference type="SAM" id="MobiDB-lite"/>
    </source>
</evidence>
<keyword evidence="5 9" id="KW-1133">Transmembrane helix</keyword>
<dbReference type="Gene3D" id="3.30.1330.60">
    <property type="entry name" value="OmpA-like domain"/>
    <property type="match status" value="1"/>
</dbReference>
<dbReference type="SUPFAM" id="SSF103088">
    <property type="entry name" value="OmpA-like"/>
    <property type="match status" value="1"/>
</dbReference>